<evidence type="ECO:0000256" key="2">
    <source>
        <dbReference type="ARBA" id="ARBA00023125"/>
    </source>
</evidence>
<keyword evidence="3" id="KW-0804">Transcription</keyword>
<dbReference type="GO" id="GO:0003677">
    <property type="term" value="F:DNA binding"/>
    <property type="evidence" value="ECO:0007669"/>
    <property type="project" value="UniProtKB-UniRule"/>
</dbReference>
<reference evidence="6 7" key="2">
    <citation type="submission" date="2016-12" db="EMBL/GenBank/DDBJ databases">
        <title>Draft Genome Sequence of Cystobacter ferrugineus Strain Cbfe23.</title>
        <authorList>
            <person name="Akbar S."/>
            <person name="Dowd S.E."/>
            <person name="Stevens D.C."/>
        </authorList>
    </citation>
    <scope>NUCLEOTIDE SEQUENCE [LARGE SCALE GENOMIC DNA]</scope>
    <source>
        <strain evidence="6 7">Cbfe23</strain>
    </source>
</reference>
<dbReference type="RefSeq" id="WP_071902059.1">
    <property type="nucleotide sequence ID" value="NZ_MPIN01000009.1"/>
</dbReference>
<comment type="caution">
    <text evidence="6">The sequence shown here is derived from an EMBL/GenBank/DDBJ whole genome shotgun (WGS) entry which is preliminary data.</text>
</comment>
<evidence type="ECO:0000259" key="5">
    <source>
        <dbReference type="PROSITE" id="PS50977"/>
    </source>
</evidence>
<reference evidence="7" key="1">
    <citation type="submission" date="2016-11" db="EMBL/GenBank/DDBJ databases">
        <authorList>
            <person name="Shukria A."/>
            <person name="Stevens D.C."/>
        </authorList>
    </citation>
    <scope>NUCLEOTIDE SEQUENCE [LARGE SCALE GENOMIC DNA]</scope>
    <source>
        <strain evidence="7">Cbfe23</strain>
    </source>
</reference>
<keyword evidence="7" id="KW-1185">Reference proteome</keyword>
<dbReference type="STRING" id="83449.BON30_30915"/>
<dbReference type="AlphaFoldDB" id="A0A1L9B3V6"/>
<dbReference type="OrthoDB" id="9809772at2"/>
<name>A0A1L9B3V6_9BACT</name>
<evidence type="ECO:0000256" key="3">
    <source>
        <dbReference type="ARBA" id="ARBA00023163"/>
    </source>
</evidence>
<keyword evidence="1" id="KW-0805">Transcription regulation</keyword>
<dbReference type="InterPro" id="IPR041479">
    <property type="entry name" value="TetR_CgmR_C"/>
</dbReference>
<dbReference type="SUPFAM" id="SSF46689">
    <property type="entry name" value="Homeodomain-like"/>
    <property type="match status" value="1"/>
</dbReference>
<dbReference type="Pfam" id="PF17937">
    <property type="entry name" value="TetR_C_28"/>
    <property type="match status" value="1"/>
</dbReference>
<evidence type="ECO:0000256" key="4">
    <source>
        <dbReference type="PROSITE-ProRule" id="PRU00335"/>
    </source>
</evidence>
<dbReference type="InterPro" id="IPR009057">
    <property type="entry name" value="Homeodomain-like_sf"/>
</dbReference>
<organism evidence="6 7">
    <name type="scientific">Cystobacter ferrugineus</name>
    <dbReference type="NCBI Taxonomy" id="83449"/>
    <lineage>
        <taxon>Bacteria</taxon>
        <taxon>Pseudomonadati</taxon>
        <taxon>Myxococcota</taxon>
        <taxon>Myxococcia</taxon>
        <taxon>Myxococcales</taxon>
        <taxon>Cystobacterineae</taxon>
        <taxon>Archangiaceae</taxon>
        <taxon>Cystobacter</taxon>
    </lineage>
</organism>
<evidence type="ECO:0000256" key="1">
    <source>
        <dbReference type="ARBA" id="ARBA00023015"/>
    </source>
</evidence>
<dbReference type="Pfam" id="PF00440">
    <property type="entry name" value="TetR_N"/>
    <property type="match status" value="1"/>
</dbReference>
<evidence type="ECO:0000313" key="7">
    <source>
        <dbReference type="Proteomes" id="UP000182229"/>
    </source>
</evidence>
<feature type="DNA-binding region" description="H-T-H motif" evidence="4">
    <location>
        <begin position="29"/>
        <end position="48"/>
    </location>
</feature>
<dbReference type="InterPro" id="IPR001647">
    <property type="entry name" value="HTH_TetR"/>
</dbReference>
<keyword evidence="2 4" id="KW-0238">DNA-binding</keyword>
<dbReference type="PANTHER" id="PTHR47506">
    <property type="entry name" value="TRANSCRIPTIONAL REGULATORY PROTEIN"/>
    <property type="match status" value="1"/>
</dbReference>
<gene>
    <name evidence="6" type="ORF">BON30_30915</name>
</gene>
<accession>A0A1L9B3V6</accession>
<dbReference type="PROSITE" id="PS50977">
    <property type="entry name" value="HTH_TETR_2"/>
    <property type="match status" value="1"/>
</dbReference>
<feature type="domain" description="HTH tetR-type" evidence="5">
    <location>
        <begin position="6"/>
        <end position="66"/>
    </location>
</feature>
<dbReference type="Proteomes" id="UP000182229">
    <property type="component" value="Unassembled WGS sequence"/>
</dbReference>
<protein>
    <submittedName>
        <fullName evidence="6">TetR family transcriptional regulator</fullName>
    </submittedName>
</protein>
<dbReference type="Gene3D" id="1.10.357.10">
    <property type="entry name" value="Tetracycline Repressor, domain 2"/>
    <property type="match status" value="1"/>
</dbReference>
<sequence>MGRRPAIDRDKVLDIAESILLTAGTASLTIDAVAKAAGISKGGVQSCFGTKNELIAAMMERWAREYDAQVMAAVGPSPGPVEAVRGHVHATMEMDEESNARAAGMMAALIEASEHIASTRAWYRDRFGGLDLQSEEGRRARLAFLATEGAFMLRAFGFIRPSEEEWRGLNEDLLALLNGKLLVR</sequence>
<evidence type="ECO:0000313" key="6">
    <source>
        <dbReference type="EMBL" id="OJH36906.1"/>
    </source>
</evidence>
<proteinExistence type="predicted"/>
<dbReference type="EMBL" id="MPIN01000009">
    <property type="protein sequence ID" value="OJH36906.1"/>
    <property type="molecule type" value="Genomic_DNA"/>
</dbReference>
<dbReference type="PANTHER" id="PTHR47506:SF1">
    <property type="entry name" value="HTH-TYPE TRANSCRIPTIONAL REGULATOR YJDC"/>
    <property type="match status" value="1"/>
</dbReference>